<keyword evidence="2" id="KW-0472">Membrane</keyword>
<evidence type="ECO:0000256" key="1">
    <source>
        <dbReference type="SAM" id="MobiDB-lite"/>
    </source>
</evidence>
<evidence type="ECO:0000313" key="4">
    <source>
        <dbReference type="EMBL" id="PAV64384.1"/>
    </source>
</evidence>
<dbReference type="SUPFAM" id="SSF56436">
    <property type="entry name" value="C-type lectin-like"/>
    <property type="match status" value="1"/>
</dbReference>
<reference evidence="4 5" key="1">
    <citation type="journal article" date="2017" name="Curr. Biol.">
        <title>Genome architecture and evolution of a unichromosomal asexual nematode.</title>
        <authorList>
            <person name="Fradin H."/>
            <person name="Zegar C."/>
            <person name="Gutwein M."/>
            <person name="Lucas J."/>
            <person name="Kovtun M."/>
            <person name="Corcoran D."/>
            <person name="Baugh L.R."/>
            <person name="Kiontke K."/>
            <person name="Gunsalus K."/>
            <person name="Fitch D.H."/>
            <person name="Piano F."/>
        </authorList>
    </citation>
    <scope>NUCLEOTIDE SEQUENCE [LARGE SCALE GENOMIC DNA]</scope>
    <source>
        <strain evidence="4">PF1309</strain>
    </source>
</reference>
<keyword evidence="2" id="KW-1133">Transmembrane helix</keyword>
<feature type="transmembrane region" description="Helical" evidence="2">
    <location>
        <begin position="21"/>
        <end position="45"/>
    </location>
</feature>
<feature type="domain" description="C-type lectin" evidence="3">
    <location>
        <begin position="61"/>
        <end position="174"/>
    </location>
</feature>
<keyword evidence="5" id="KW-1185">Reference proteome</keyword>
<accession>A0A2A2JRL2</accession>
<dbReference type="EMBL" id="LIAE01010263">
    <property type="protein sequence ID" value="PAV64384.1"/>
    <property type="molecule type" value="Genomic_DNA"/>
</dbReference>
<dbReference type="Proteomes" id="UP000218231">
    <property type="component" value="Unassembled WGS sequence"/>
</dbReference>
<gene>
    <name evidence="4" type="ORF">WR25_07558</name>
</gene>
<dbReference type="InterPro" id="IPR016186">
    <property type="entry name" value="C-type_lectin-like/link_sf"/>
</dbReference>
<dbReference type="Pfam" id="PF00059">
    <property type="entry name" value="Lectin_C"/>
    <property type="match status" value="1"/>
</dbReference>
<feature type="compositionally biased region" description="Low complexity" evidence="1">
    <location>
        <begin position="180"/>
        <end position="193"/>
    </location>
</feature>
<evidence type="ECO:0000313" key="5">
    <source>
        <dbReference type="Proteomes" id="UP000218231"/>
    </source>
</evidence>
<keyword evidence="2" id="KW-0812">Transmembrane</keyword>
<evidence type="ECO:0000256" key="2">
    <source>
        <dbReference type="SAM" id="Phobius"/>
    </source>
</evidence>
<dbReference type="InterPro" id="IPR001304">
    <property type="entry name" value="C-type_lectin-like"/>
</dbReference>
<organism evidence="4 5">
    <name type="scientific">Diploscapter pachys</name>
    <dbReference type="NCBI Taxonomy" id="2018661"/>
    <lineage>
        <taxon>Eukaryota</taxon>
        <taxon>Metazoa</taxon>
        <taxon>Ecdysozoa</taxon>
        <taxon>Nematoda</taxon>
        <taxon>Chromadorea</taxon>
        <taxon>Rhabditida</taxon>
        <taxon>Rhabditina</taxon>
        <taxon>Rhabditomorpha</taxon>
        <taxon>Rhabditoidea</taxon>
        <taxon>Rhabditidae</taxon>
        <taxon>Diploscapter</taxon>
    </lineage>
</organism>
<protein>
    <recommendedName>
        <fullName evidence="3">C-type lectin domain-containing protein</fullName>
    </recommendedName>
</protein>
<name>A0A2A2JRL2_9BILA</name>
<dbReference type="CDD" id="cd00037">
    <property type="entry name" value="CLECT"/>
    <property type="match status" value="1"/>
</dbReference>
<dbReference type="InterPro" id="IPR016187">
    <property type="entry name" value="CTDL_fold"/>
</dbReference>
<feature type="region of interest" description="Disordered" evidence="1">
    <location>
        <begin position="180"/>
        <end position="204"/>
    </location>
</feature>
<proteinExistence type="predicted"/>
<evidence type="ECO:0000259" key="3">
    <source>
        <dbReference type="PROSITE" id="PS50041"/>
    </source>
</evidence>
<dbReference type="STRING" id="2018661.A0A2A2JRL2"/>
<dbReference type="Gene3D" id="3.10.100.10">
    <property type="entry name" value="Mannose-Binding Protein A, subunit A"/>
    <property type="match status" value="1"/>
</dbReference>
<dbReference type="SMART" id="SM00034">
    <property type="entry name" value="CLECT"/>
    <property type="match status" value="1"/>
</dbReference>
<comment type="caution">
    <text evidence="4">The sequence shown here is derived from an EMBL/GenBank/DDBJ whole genome shotgun (WGS) entry which is preliminary data.</text>
</comment>
<sequence length="297" mass="34882">MFTLQFTPIHYRYELPLELMFCLLSFVAAFESSFSFFSPLIFYTFAYGDPCGGSDWKYNPRTNACYKLLREILPWTVAEFKCLFQGAHHASIESWEENQFVNEVAQHMEIWTGAAYFGSSPAYVNSDQKSYGRYTNWKNGRTPLMNRARRCIKMNPQGYWFQSCCKKKTYSVCKKAASGAGASSSYSRSDFASPETLQSQTREPETTTVPYWYTTTTTPYWYQTTTTEDYWKKYYATSTQAPWVYSTTLPYWLQPTTHEPSTARPYYFDSYRKAVPKWERTPYGTFKWIPGFRVRRI</sequence>
<dbReference type="AlphaFoldDB" id="A0A2A2JRL2"/>
<dbReference type="PROSITE" id="PS50041">
    <property type="entry name" value="C_TYPE_LECTIN_2"/>
    <property type="match status" value="1"/>
</dbReference>
<dbReference type="OrthoDB" id="5877913at2759"/>